<comment type="caution">
    <text evidence="1">The sequence shown here is derived from an EMBL/GenBank/DDBJ whole genome shotgun (WGS) entry which is preliminary data.</text>
</comment>
<sequence>MEQARFNKFEVELKKRSTRKTVFATTTATNLYISIFQRDHYTIYSLHTADSKHCFRMISLLISSTLIALTIATPPIVPFAATNNGCVDGVNNVVDMDNVGDASALFIRVKDVVARTYDTKGNPSCYEGRAAAQLPGIIKLLNGIQKFPTHHFKLKLTGKV</sequence>
<dbReference type="EMBL" id="JAHQIW010003741">
    <property type="protein sequence ID" value="KAJ1359937.1"/>
    <property type="molecule type" value="Genomic_DNA"/>
</dbReference>
<dbReference type="AlphaFoldDB" id="A0AAD5QRU2"/>
<dbReference type="Proteomes" id="UP001196413">
    <property type="component" value="Unassembled WGS sequence"/>
</dbReference>
<evidence type="ECO:0000313" key="1">
    <source>
        <dbReference type="EMBL" id="KAJ1359937.1"/>
    </source>
</evidence>
<name>A0AAD5QRU2_PARTN</name>
<keyword evidence="2" id="KW-1185">Reference proteome</keyword>
<evidence type="ECO:0000313" key="2">
    <source>
        <dbReference type="Proteomes" id="UP001196413"/>
    </source>
</evidence>
<organism evidence="1 2">
    <name type="scientific">Parelaphostrongylus tenuis</name>
    <name type="common">Meningeal worm</name>
    <dbReference type="NCBI Taxonomy" id="148309"/>
    <lineage>
        <taxon>Eukaryota</taxon>
        <taxon>Metazoa</taxon>
        <taxon>Ecdysozoa</taxon>
        <taxon>Nematoda</taxon>
        <taxon>Chromadorea</taxon>
        <taxon>Rhabditida</taxon>
        <taxon>Rhabditina</taxon>
        <taxon>Rhabditomorpha</taxon>
        <taxon>Strongyloidea</taxon>
        <taxon>Metastrongylidae</taxon>
        <taxon>Parelaphostrongylus</taxon>
    </lineage>
</organism>
<proteinExistence type="predicted"/>
<gene>
    <name evidence="1" type="ORF">KIN20_018766</name>
</gene>
<reference evidence="1" key="1">
    <citation type="submission" date="2021-06" db="EMBL/GenBank/DDBJ databases">
        <title>Parelaphostrongylus tenuis whole genome reference sequence.</title>
        <authorList>
            <person name="Garwood T.J."/>
            <person name="Larsen P.A."/>
            <person name="Fountain-Jones N.M."/>
            <person name="Garbe J.R."/>
            <person name="Macchietto M.G."/>
            <person name="Kania S.A."/>
            <person name="Gerhold R.W."/>
            <person name="Richards J.E."/>
            <person name="Wolf T.M."/>
        </authorList>
    </citation>
    <scope>NUCLEOTIDE SEQUENCE</scope>
    <source>
        <strain evidence="1">MNPRO001-30</strain>
        <tissue evidence="1">Meninges</tissue>
    </source>
</reference>
<accession>A0AAD5QRU2</accession>
<protein>
    <submittedName>
        <fullName evidence="1">Uncharacterized protein</fullName>
    </submittedName>
</protein>